<dbReference type="AlphaFoldDB" id="A0A9P5KTE9"/>
<evidence type="ECO:0000256" key="2">
    <source>
        <dbReference type="SAM" id="MobiDB-lite"/>
    </source>
</evidence>
<evidence type="ECO:0000313" key="4">
    <source>
        <dbReference type="Proteomes" id="UP000750522"/>
    </source>
</evidence>
<feature type="region of interest" description="Disordered" evidence="2">
    <location>
        <begin position="337"/>
        <end position="417"/>
    </location>
</feature>
<feature type="compositionally biased region" description="Polar residues" evidence="2">
    <location>
        <begin position="179"/>
        <end position="189"/>
    </location>
</feature>
<evidence type="ECO:0000313" key="3">
    <source>
        <dbReference type="EMBL" id="KAF5098801.1"/>
    </source>
</evidence>
<dbReference type="Proteomes" id="UP000750522">
    <property type="component" value="Unassembled WGS sequence"/>
</dbReference>
<feature type="compositionally biased region" description="Low complexity" evidence="2">
    <location>
        <begin position="129"/>
        <end position="171"/>
    </location>
</feature>
<keyword evidence="1" id="KW-0175">Coiled coil</keyword>
<gene>
    <name evidence="3" type="ORF">DV451_003239</name>
</gene>
<feature type="compositionally biased region" description="Polar residues" evidence="2">
    <location>
        <begin position="75"/>
        <end position="86"/>
    </location>
</feature>
<protein>
    <submittedName>
        <fullName evidence="3">Uncharacterized protein</fullName>
    </submittedName>
</protein>
<feature type="region of interest" description="Disordered" evidence="2">
    <location>
        <begin position="563"/>
        <end position="587"/>
    </location>
</feature>
<feature type="compositionally biased region" description="Basic residues" evidence="2">
    <location>
        <begin position="488"/>
        <end position="503"/>
    </location>
</feature>
<sequence length="587" mass="63332">MEPSPVSDQAPVHQGLYAKANIRQSKSISLSRPYISSRTRQRALSTANTTGPPTSLAPSLNLPSLGTDPEPVNSDPLSPQPASTTSKPRKRLSLGFALPVLPNGVTTTPRRNTSYTNSNNPSATSTPIAAGGASNSGAGTPSSIAPAYHHSATPSTSSISSIHTPSSISGPPASHHAKTQSFSHALTSPRSHHRQASSATSPSSSPKHRQSASVSYTRAHLKNMSTDSNASYGSDGSNYEAPDTVEFYFSQLAFKERRVVELKDEIQRLQMLLKQAESEFQYYYDRAEQKLRTVIPNNPITEEPGKPAVAAAAQTASTAENTAQAKSRRLSRIHSPFTFIDNVTEPRRHKQSASSISSTATSRHSNSLSDSSQSSVETASEPLHEKTSGVGYSSNSNPTATNSSNPNNPSNPSNTYHASHQQAVDLLYQPAANHRQLGQFEEDSDDFLNKGRRVVEELGTQFWSLFEDIKNVTIGEEARDTGYDQDYRRRRSSGRHHPSHPQHHPTGNSSAMIVEEEPEVVVTGVSTNVQRRATTSYVGGGLRNSSSMQNLRRASQGGVAEVMNSSSKHLRSVPESVTSSSNSYFVV</sequence>
<evidence type="ECO:0000256" key="1">
    <source>
        <dbReference type="SAM" id="Coils"/>
    </source>
</evidence>
<feature type="region of interest" description="Disordered" evidence="2">
    <location>
        <begin position="480"/>
        <end position="511"/>
    </location>
</feature>
<proteinExistence type="predicted"/>
<feature type="compositionally biased region" description="Polar residues" evidence="2">
    <location>
        <begin position="104"/>
        <end position="127"/>
    </location>
</feature>
<feature type="compositionally biased region" description="Low complexity" evidence="2">
    <location>
        <begin position="393"/>
        <end position="415"/>
    </location>
</feature>
<organism evidence="3 4">
    <name type="scientific">Geotrichum candidum</name>
    <name type="common">Oospora lactis</name>
    <name type="synonym">Dipodascus geotrichum</name>
    <dbReference type="NCBI Taxonomy" id="1173061"/>
    <lineage>
        <taxon>Eukaryota</taxon>
        <taxon>Fungi</taxon>
        <taxon>Dikarya</taxon>
        <taxon>Ascomycota</taxon>
        <taxon>Saccharomycotina</taxon>
        <taxon>Dipodascomycetes</taxon>
        <taxon>Dipodascales</taxon>
        <taxon>Dipodascaceae</taxon>
        <taxon>Geotrichum</taxon>
    </lineage>
</organism>
<feature type="compositionally biased region" description="Polar residues" evidence="2">
    <location>
        <begin position="27"/>
        <end position="64"/>
    </location>
</feature>
<dbReference type="EMBL" id="QQZK01000068">
    <property type="protein sequence ID" value="KAF5098801.1"/>
    <property type="molecule type" value="Genomic_DNA"/>
</dbReference>
<accession>A0A9P5KTE9</accession>
<feature type="coiled-coil region" evidence="1">
    <location>
        <begin position="252"/>
        <end position="279"/>
    </location>
</feature>
<reference evidence="3" key="1">
    <citation type="journal article" date="2020" name="Front. Microbiol.">
        <title>Phenotypic and Genetic Characterization of the Cheese Ripening Yeast Geotrichum candidum.</title>
        <authorList>
            <person name="Perkins V."/>
            <person name="Vignola S."/>
            <person name="Lessard M.H."/>
            <person name="Plante P.L."/>
            <person name="Corbeil J."/>
            <person name="Dugat-Bony E."/>
            <person name="Frenette M."/>
            <person name="Labrie S."/>
        </authorList>
    </citation>
    <scope>NUCLEOTIDE SEQUENCE</scope>
    <source>
        <strain evidence="3">LMA-70</strain>
    </source>
</reference>
<comment type="caution">
    <text evidence="3">The sequence shown here is derived from an EMBL/GenBank/DDBJ whole genome shotgun (WGS) entry which is preliminary data.</text>
</comment>
<feature type="compositionally biased region" description="Low complexity" evidence="2">
    <location>
        <begin position="573"/>
        <end position="587"/>
    </location>
</feature>
<feature type="region of interest" description="Disordered" evidence="2">
    <location>
        <begin position="27"/>
        <end position="215"/>
    </location>
</feature>
<name>A0A9P5KTE9_GEOCN</name>
<feature type="compositionally biased region" description="Low complexity" evidence="2">
    <location>
        <begin position="196"/>
        <end position="205"/>
    </location>
</feature>
<feature type="compositionally biased region" description="Low complexity" evidence="2">
    <location>
        <begin position="352"/>
        <end position="375"/>
    </location>
</feature>
<reference evidence="3" key="2">
    <citation type="submission" date="2020-01" db="EMBL/GenBank/DDBJ databases">
        <authorList>
            <person name="Perkins V."/>
            <person name="Lessard M.-H."/>
            <person name="Dugat-Bony E."/>
            <person name="Frenette M."/>
            <person name="Labrie S."/>
        </authorList>
    </citation>
    <scope>NUCLEOTIDE SEQUENCE</scope>
    <source>
        <strain evidence="3">LMA-70</strain>
    </source>
</reference>